<evidence type="ECO:0000259" key="5">
    <source>
        <dbReference type="Pfam" id="PF25954"/>
    </source>
</evidence>
<dbReference type="PANTHER" id="PTHR30386">
    <property type="entry name" value="MEMBRANE FUSION SUBUNIT OF EMRAB-TOLC MULTIDRUG EFFLUX PUMP"/>
    <property type="match status" value="1"/>
</dbReference>
<gene>
    <name evidence="6" type="ORF">L485_19950</name>
</gene>
<proteinExistence type="predicted"/>
<keyword evidence="3" id="KW-0812">Transmembrane</keyword>
<keyword evidence="7" id="KW-1185">Reference proteome</keyword>
<keyword evidence="3" id="KW-0472">Membrane</keyword>
<dbReference type="Gene3D" id="2.40.30.170">
    <property type="match status" value="1"/>
</dbReference>
<feature type="domain" description="CusB-like beta-barrel" evidence="5">
    <location>
        <begin position="288"/>
        <end position="332"/>
    </location>
</feature>
<dbReference type="InterPro" id="IPR058792">
    <property type="entry name" value="Beta-barrel_RND_2"/>
</dbReference>
<dbReference type="Gene3D" id="1.10.287.470">
    <property type="entry name" value="Helix hairpin bin"/>
    <property type="match status" value="2"/>
</dbReference>
<evidence type="ECO:0000313" key="7">
    <source>
        <dbReference type="Proteomes" id="UP000015524"/>
    </source>
</evidence>
<evidence type="ECO:0000259" key="4">
    <source>
        <dbReference type="Pfam" id="PF25917"/>
    </source>
</evidence>
<dbReference type="Pfam" id="PF25954">
    <property type="entry name" value="Beta-barrel_RND_2"/>
    <property type="match status" value="1"/>
</dbReference>
<dbReference type="SUPFAM" id="SSF111369">
    <property type="entry name" value="HlyD-like secretion proteins"/>
    <property type="match status" value="3"/>
</dbReference>
<dbReference type="InterPro" id="IPR050739">
    <property type="entry name" value="MFP"/>
</dbReference>
<comment type="caution">
    <text evidence="6">The sequence shown here is derived from an EMBL/GenBank/DDBJ whole genome shotgun (WGS) entry which is preliminary data.</text>
</comment>
<dbReference type="EMBL" id="ATIB01000085">
    <property type="protein sequence ID" value="EQA98019.1"/>
    <property type="molecule type" value="Genomic_DNA"/>
</dbReference>
<dbReference type="PATRIC" id="fig|1114964.3.peg.3920"/>
<keyword evidence="3" id="KW-1133">Transmembrane helix</keyword>
<dbReference type="PANTHER" id="PTHR30386:SF24">
    <property type="entry name" value="MULTIDRUG RESISTANCE EFFLUX PUMP"/>
    <property type="match status" value="1"/>
</dbReference>
<sequence length="391" mass="42407">MMDTPARPDQDDKRLNDPVEVPADTIEPAPPPPEPQRGWAPPRAGRTVTILTVAFILIGLALVLYAWGLPPFSSAVQTTDNAYVRGQTTVIAPQVSGYVVDVAVQDYDRVTKGQVLARIDDRIYRQRVDQAKAQVSAQIANLENSQQSQRSSEAQLGGQEANVASARAQLARAQADMRRVNDLLGGGSISVRERDQTLAALRQAEAAVRQAEAQRAVAGEQVRTVTVGRGGLRANVEAARAALRLAEIDLANTIIRAPQDGQLGEVGVRLGQYVTAGSQLTFLVPPLIWVSANYKEAQTARMAPGQPVRLSVDALDRAEIKGRVERLAPAAGNEFQVIRSDNATGNFVKVPQRISVRIALDRTDPLYRRMRPGMSVIARIDTTDGPVPRQR</sequence>
<evidence type="ECO:0000256" key="3">
    <source>
        <dbReference type="SAM" id="Phobius"/>
    </source>
</evidence>
<protein>
    <submittedName>
        <fullName evidence="6">Uncharacterized protein</fullName>
    </submittedName>
</protein>
<evidence type="ECO:0000256" key="2">
    <source>
        <dbReference type="SAM" id="MobiDB-lite"/>
    </source>
</evidence>
<dbReference type="Proteomes" id="UP000015524">
    <property type="component" value="Unassembled WGS sequence"/>
</dbReference>
<keyword evidence="1" id="KW-0175">Coiled coil</keyword>
<feature type="transmembrane region" description="Helical" evidence="3">
    <location>
        <begin position="47"/>
        <end position="67"/>
    </location>
</feature>
<dbReference type="InterPro" id="IPR058625">
    <property type="entry name" value="MdtA-like_BSH"/>
</dbReference>
<dbReference type="eggNOG" id="COG1566">
    <property type="taxonomic scope" value="Bacteria"/>
</dbReference>
<reference evidence="6 7" key="1">
    <citation type="journal article" date="2013" name="Genome Announc.">
        <title>Draft Genome Sequence of a Hexachlorocyclohexane-Degrading Bacterium, Sphingobium baderi Strain LL03T.</title>
        <authorList>
            <person name="Kaur J."/>
            <person name="Verma H."/>
            <person name="Tripathi C."/>
            <person name="Khurana J.P."/>
            <person name="Lal R."/>
        </authorList>
    </citation>
    <scope>NUCLEOTIDE SEQUENCE [LARGE SCALE GENOMIC DNA]</scope>
    <source>
        <strain evidence="6 7">LL03</strain>
    </source>
</reference>
<accession>T0HF43</accession>
<dbReference type="Pfam" id="PF25917">
    <property type="entry name" value="BSH_RND"/>
    <property type="match status" value="1"/>
</dbReference>
<feature type="region of interest" description="Disordered" evidence="2">
    <location>
        <begin position="1"/>
        <end position="41"/>
    </location>
</feature>
<evidence type="ECO:0000313" key="6">
    <source>
        <dbReference type="EMBL" id="EQA98019.1"/>
    </source>
</evidence>
<feature type="compositionally biased region" description="Basic and acidic residues" evidence="2">
    <location>
        <begin position="1"/>
        <end position="17"/>
    </location>
</feature>
<name>T0HF43_9SPHN</name>
<dbReference type="AlphaFoldDB" id="T0HF43"/>
<dbReference type="RefSeq" id="WP_021246534.1">
    <property type="nucleotide sequence ID" value="NZ_ATIB01000085.1"/>
</dbReference>
<organism evidence="6 7">
    <name type="scientific">Sphingobium baderi LL03</name>
    <dbReference type="NCBI Taxonomy" id="1114964"/>
    <lineage>
        <taxon>Bacteria</taxon>
        <taxon>Pseudomonadati</taxon>
        <taxon>Pseudomonadota</taxon>
        <taxon>Alphaproteobacteria</taxon>
        <taxon>Sphingomonadales</taxon>
        <taxon>Sphingomonadaceae</taxon>
        <taxon>Sphingobium</taxon>
    </lineage>
</organism>
<feature type="coiled-coil region" evidence="1">
    <location>
        <begin position="125"/>
        <end position="221"/>
    </location>
</feature>
<dbReference type="Gene3D" id="2.40.50.100">
    <property type="match status" value="1"/>
</dbReference>
<evidence type="ECO:0000256" key="1">
    <source>
        <dbReference type="SAM" id="Coils"/>
    </source>
</evidence>
<feature type="domain" description="Multidrug resistance protein MdtA-like barrel-sandwich hybrid" evidence="4">
    <location>
        <begin position="90"/>
        <end position="283"/>
    </location>
</feature>